<keyword evidence="4" id="KW-1185">Reference proteome</keyword>
<dbReference type="InterPro" id="IPR036116">
    <property type="entry name" value="FN3_sf"/>
</dbReference>
<feature type="repeat" description="ANK" evidence="1">
    <location>
        <begin position="223"/>
        <end position="255"/>
    </location>
</feature>
<dbReference type="InterPro" id="IPR036770">
    <property type="entry name" value="Ankyrin_rpt-contain_sf"/>
</dbReference>
<dbReference type="PANTHER" id="PTHR24183">
    <property type="entry name" value="FIBRONECTIN TYPE 3 AND ANKYRIN REPEAT DOMAINS PROTEIN 1"/>
    <property type="match status" value="1"/>
</dbReference>
<dbReference type="Gene3D" id="2.60.40.10">
    <property type="entry name" value="Immunoglobulins"/>
    <property type="match status" value="1"/>
</dbReference>
<feature type="domain" description="Fibronectin type-III" evidence="2">
    <location>
        <begin position="25"/>
        <end position="122"/>
    </location>
</feature>
<dbReference type="Pfam" id="PF00041">
    <property type="entry name" value="fn3"/>
    <property type="match status" value="1"/>
</dbReference>
<dbReference type="SUPFAM" id="SSF48403">
    <property type="entry name" value="Ankyrin repeat"/>
    <property type="match status" value="1"/>
</dbReference>
<dbReference type="Gene3D" id="1.25.40.20">
    <property type="entry name" value="Ankyrin repeat-containing domain"/>
    <property type="match status" value="1"/>
</dbReference>
<organism evidence="3 4">
    <name type="scientific">Silurus meridionalis</name>
    <name type="common">Southern catfish</name>
    <name type="synonym">Silurus soldatovi meridionalis</name>
    <dbReference type="NCBI Taxonomy" id="175797"/>
    <lineage>
        <taxon>Eukaryota</taxon>
        <taxon>Metazoa</taxon>
        <taxon>Chordata</taxon>
        <taxon>Craniata</taxon>
        <taxon>Vertebrata</taxon>
        <taxon>Euteleostomi</taxon>
        <taxon>Actinopterygii</taxon>
        <taxon>Neopterygii</taxon>
        <taxon>Teleostei</taxon>
        <taxon>Ostariophysi</taxon>
        <taxon>Siluriformes</taxon>
        <taxon>Siluridae</taxon>
        <taxon>Silurus</taxon>
    </lineage>
</organism>
<dbReference type="CDD" id="cd00063">
    <property type="entry name" value="FN3"/>
    <property type="match status" value="1"/>
</dbReference>
<dbReference type="InterPro" id="IPR013783">
    <property type="entry name" value="Ig-like_fold"/>
</dbReference>
<name>A0A8T0BFR3_SILME</name>
<reference evidence="3" key="1">
    <citation type="submission" date="2020-08" db="EMBL/GenBank/DDBJ databases">
        <title>Chromosome-level assembly of Southern catfish (Silurus meridionalis) provides insights into visual adaptation to the nocturnal and benthic lifestyles.</title>
        <authorList>
            <person name="Zhang Y."/>
            <person name="Wang D."/>
            <person name="Peng Z."/>
        </authorList>
    </citation>
    <scope>NUCLEOTIDE SEQUENCE</scope>
    <source>
        <strain evidence="3">SWU-2019-XX</strain>
        <tissue evidence="3">Muscle</tissue>
    </source>
</reference>
<gene>
    <name evidence="3" type="ORF">HF521_021322</name>
</gene>
<dbReference type="SMART" id="SM00060">
    <property type="entry name" value="FN3"/>
    <property type="match status" value="1"/>
</dbReference>
<dbReference type="PROSITE" id="PS50088">
    <property type="entry name" value="ANK_REPEAT"/>
    <property type="match status" value="2"/>
</dbReference>
<dbReference type="PANTHER" id="PTHR24183:SF1">
    <property type="entry name" value="FIBRONECTIN TYPE 3 AND ANKYRIN REPEAT DOMAINS PROTEIN 1"/>
    <property type="match status" value="1"/>
</dbReference>
<dbReference type="SUPFAM" id="SSF49265">
    <property type="entry name" value="Fibronectin type III"/>
    <property type="match status" value="1"/>
</dbReference>
<dbReference type="InterPro" id="IPR003961">
    <property type="entry name" value="FN3_dom"/>
</dbReference>
<dbReference type="GO" id="GO:0042981">
    <property type="term" value="P:regulation of apoptotic process"/>
    <property type="evidence" value="ECO:0007669"/>
    <property type="project" value="TreeGrafter"/>
</dbReference>
<proteinExistence type="predicted"/>
<dbReference type="PROSITE" id="PS50297">
    <property type="entry name" value="ANK_REP_REGION"/>
    <property type="match status" value="2"/>
</dbReference>
<evidence type="ECO:0000313" key="3">
    <source>
        <dbReference type="EMBL" id="KAF7704250.1"/>
    </source>
</evidence>
<evidence type="ECO:0000259" key="2">
    <source>
        <dbReference type="PROSITE" id="PS50853"/>
    </source>
</evidence>
<dbReference type="EMBL" id="JABFDY010000008">
    <property type="protein sequence ID" value="KAF7704250.1"/>
    <property type="molecule type" value="Genomic_DNA"/>
</dbReference>
<dbReference type="GO" id="GO:0005634">
    <property type="term" value="C:nucleus"/>
    <property type="evidence" value="ECO:0007669"/>
    <property type="project" value="TreeGrafter"/>
</dbReference>
<dbReference type="AlphaFoldDB" id="A0A8T0BFR3"/>
<evidence type="ECO:0000313" key="4">
    <source>
        <dbReference type="Proteomes" id="UP000606274"/>
    </source>
</evidence>
<dbReference type="Pfam" id="PF12796">
    <property type="entry name" value="Ank_2"/>
    <property type="match status" value="1"/>
</dbReference>
<keyword evidence="1" id="KW-0040">ANK repeat</keyword>
<dbReference type="PROSITE" id="PS50853">
    <property type="entry name" value="FN3"/>
    <property type="match status" value="1"/>
</dbReference>
<comment type="caution">
    <text evidence="3">The sequence shown here is derived from an EMBL/GenBank/DDBJ whole genome shotgun (WGS) entry which is preliminary data.</text>
</comment>
<dbReference type="Proteomes" id="UP000606274">
    <property type="component" value="Unassembled WGS sequence"/>
</dbReference>
<dbReference type="InterPro" id="IPR002110">
    <property type="entry name" value="Ankyrin_rpt"/>
</dbReference>
<dbReference type="SMART" id="SM00248">
    <property type="entry name" value="ANK"/>
    <property type="match status" value="3"/>
</dbReference>
<feature type="repeat" description="ANK" evidence="1">
    <location>
        <begin position="157"/>
        <end position="189"/>
    </location>
</feature>
<accession>A0A8T0BFR3</accession>
<protein>
    <recommendedName>
        <fullName evidence="2">Fibronectin type-III domain-containing protein</fullName>
    </recommendedName>
</protein>
<sequence length="261" mass="28960">MSKTLPTDHIESKMDADSISGTSVSPEVLVVEDISHYSIALSWRTLQEERSSCPIDKWTRFAVDQMNPKTDTYKTIYVGFSTEYIVEDLKPCTTYQFRLRICKANGECLITPTVSAFTCREPRYGKDLHQAVNRNDEEGLLRVLKAGTVDVNVCEKLGLTPLMVAAQKGFTRMVHVLVEHGADIHIKNSSGKDALMLACFAGHLDIVMQLRQLGATWQSQDIAGCSPLHWAVDGGHLPVVTYMIQNGCEVDVRDNVSGGLR</sequence>
<dbReference type="Pfam" id="PF00023">
    <property type="entry name" value="Ank"/>
    <property type="match status" value="1"/>
</dbReference>
<evidence type="ECO:0000256" key="1">
    <source>
        <dbReference type="PROSITE-ProRule" id="PRU00023"/>
    </source>
</evidence>